<keyword evidence="3" id="KW-1185">Reference proteome</keyword>
<reference evidence="2" key="1">
    <citation type="submission" date="2022-03" db="EMBL/GenBank/DDBJ databases">
        <authorList>
            <person name="Legras J.-L."/>
            <person name="Devillers H."/>
            <person name="Grondin C."/>
        </authorList>
    </citation>
    <scope>NUCLEOTIDE SEQUENCE</scope>
    <source>
        <strain evidence="2">CLIB 1423</strain>
    </source>
</reference>
<name>A0A9P0QU47_9ASCO</name>
<evidence type="ECO:0000313" key="3">
    <source>
        <dbReference type="Proteomes" id="UP000837801"/>
    </source>
</evidence>
<evidence type="ECO:0000313" key="2">
    <source>
        <dbReference type="EMBL" id="CAH2355700.1"/>
    </source>
</evidence>
<protein>
    <submittedName>
        <fullName evidence="2">Uncharacterized protein</fullName>
    </submittedName>
</protein>
<dbReference type="Proteomes" id="UP000837801">
    <property type="component" value="Unassembled WGS sequence"/>
</dbReference>
<keyword evidence="1" id="KW-0472">Membrane</keyword>
<comment type="caution">
    <text evidence="2">The sequence shown here is derived from an EMBL/GenBank/DDBJ whole genome shotgun (WGS) entry which is preliminary data.</text>
</comment>
<proteinExistence type="predicted"/>
<dbReference type="OrthoDB" id="4013261at2759"/>
<organism evidence="2 3">
    <name type="scientific">[Candida] railenensis</name>
    <dbReference type="NCBI Taxonomy" id="45579"/>
    <lineage>
        <taxon>Eukaryota</taxon>
        <taxon>Fungi</taxon>
        <taxon>Dikarya</taxon>
        <taxon>Ascomycota</taxon>
        <taxon>Saccharomycotina</taxon>
        <taxon>Pichiomycetes</taxon>
        <taxon>Debaryomycetaceae</taxon>
        <taxon>Kurtzmaniella</taxon>
    </lineage>
</organism>
<sequence length="201" mass="23344">MHPQIKRFLAFVKYLVQSCRSTFPYLFPVVAVICLPFIINPNSIDILKSRLTVLLTRPSYCSQIPECKLKVLQSLDDPSMVLTKFSTFDLIYVRPFFVDQIDQIVIDSFNSGVVKFFISQCLRLGGKSFYNDDLFWQYWRECSHLTVAICHSMAFSFISSITVTKLWFFFCVALASSLTESWIHIFDIIELVFRTTPHSVF</sequence>
<keyword evidence="1" id="KW-0812">Transmembrane</keyword>
<evidence type="ECO:0000256" key="1">
    <source>
        <dbReference type="SAM" id="Phobius"/>
    </source>
</evidence>
<accession>A0A9P0QU47</accession>
<keyword evidence="1" id="KW-1133">Transmembrane helix</keyword>
<dbReference type="AlphaFoldDB" id="A0A9P0QU47"/>
<feature type="transmembrane region" description="Helical" evidence="1">
    <location>
        <begin position="21"/>
        <end position="39"/>
    </location>
</feature>
<dbReference type="EMBL" id="CAKXYY010000031">
    <property type="protein sequence ID" value="CAH2355700.1"/>
    <property type="molecule type" value="Genomic_DNA"/>
</dbReference>
<gene>
    <name evidence="2" type="ORF">CLIB1423_31S00870</name>
</gene>